<feature type="compositionally biased region" description="Polar residues" evidence="1">
    <location>
        <begin position="145"/>
        <end position="159"/>
    </location>
</feature>
<feature type="transmembrane region" description="Helical" evidence="2">
    <location>
        <begin position="75"/>
        <end position="94"/>
    </location>
</feature>
<feature type="region of interest" description="Disordered" evidence="1">
    <location>
        <begin position="123"/>
        <end position="179"/>
    </location>
</feature>
<dbReference type="VEuPathDB" id="TriTrypDB:BSAL_70290"/>
<evidence type="ECO:0000313" key="3">
    <source>
        <dbReference type="EMBL" id="CUG03864.1"/>
    </source>
</evidence>
<sequence>MFNTQHDCQCNVASDFSRGFIEFFFPYNHGGRDEMVKLSSGQEVHQSTSGYTTIHIGRSVGTSRKITSIDKAPRTSFVIVGLFFMFFLAVLVSWHSIQRVYSTLATEVDDEEGEIELEVVDDGIKPPPLMTTAPTNPPQAGALARNTTRHGSASSTKLLSSDKQKPASSEKRAPKHYSHGMLQRVVEGVMKNVHRRNHHSQNQR</sequence>
<reference evidence="4" key="1">
    <citation type="submission" date="2015-09" db="EMBL/GenBank/DDBJ databases">
        <authorList>
            <consortium name="Pathogen Informatics"/>
        </authorList>
    </citation>
    <scope>NUCLEOTIDE SEQUENCE [LARGE SCALE GENOMIC DNA]</scope>
    <source>
        <strain evidence="4">Lake Konstanz</strain>
    </source>
</reference>
<keyword evidence="2" id="KW-0472">Membrane</keyword>
<accession>A0A0S4IVU2</accession>
<gene>
    <name evidence="3" type="ORF">BSAL_70290</name>
</gene>
<keyword evidence="4" id="KW-1185">Reference proteome</keyword>
<feature type="compositionally biased region" description="Basic and acidic residues" evidence="1">
    <location>
        <begin position="160"/>
        <end position="172"/>
    </location>
</feature>
<dbReference type="EMBL" id="CYKH01000513">
    <property type="protein sequence ID" value="CUG03864.1"/>
    <property type="molecule type" value="Genomic_DNA"/>
</dbReference>
<organism evidence="3 4">
    <name type="scientific">Bodo saltans</name>
    <name type="common">Flagellated protozoan</name>
    <dbReference type="NCBI Taxonomy" id="75058"/>
    <lineage>
        <taxon>Eukaryota</taxon>
        <taxon>Discoba</taxon>
        <taxon>Euglenozoa</taxon>
        <taxon>Kinetoplastea</taxon>
        <taxon>Metakinetoplastina</taxon>
        <taxon>Eubodonida</taxon>
        <taxon>Bodonidae</taxon>
        <taxon>Bodo</taxon>
    </lineage>
</organism>
<keyword evidence="2" id="KW-1133">Transmembrane helix</keyword>
<evidence type="ECO:0000313" key="4">
    <source>
        <dbReference type="Proteomes" id="UP000051952"/>
    </source>
</evidence>
<dbReference type="AlphaFoldDB" id="A0A0S4IVU2"/>
<evidence type="ECO:0000256" key="2">
    <source>
        <dbReference type="SAM" id="Phobius"/>
    </source>
</evidence>
<protein>
    <submittedName>
        <fullName evidence="3">Transmembrane protein, putative</fullName>
    </submittedName>
</protein>
<keyword evidence="2 3" id="KW-0812">Transmembrane</keyword>
<evidence type="ECO:0000256" key="1">
    <source>
        <dbReference type="SAM" id="MobiDB-lite"/>
    </source>
</evidence>
<dbReference type="Proteomes" id="UP000051952">
    <property type="component" value="Unassembled WGS sequence"/>
</dbReference>
<name>A0A0S4IVU2_BODSA</name>
<proteinExistence type="predicted"/>